<dbReference type="InterPro" id="IPR005094">
    <property type="entry name" value="Endonuclease_MobA/VirD2"/>
</dbReference>
<dbReference type="EMBL" id="JAUSUE010000003">
    <property type="protein sequence ID" value="MDQ0202842.1"/>
    <property type="molecule type" value="Genomic_DNA"/>
</dbReference>
<keyword evidence="3" id="KW-1185">Reference proteome</keyword>
<evidence type="ECO:0000313" key="3">
    <source>
        <dbReference type="Proteomes" id="UP001239167"/>
    </source>
</evidence>
<dbReference type="Pfam" id="PF03432">
    <property type="entry name" value="Relaxase"/>
    <property type="match status" value="1"/>
</dbReference>
<feature type="domain" description="MobA/VirD2-like nuclease" evidence="1">
    <location>
        <begin position="20"/>
        <end position="140"/>
    </location>
</feature>
<gene>
    <name evidence="2" type="ORF">J2S01_000538</name>
</gene>
<sequence length="156" mass="18154">MAILKFVNNSQRNLNDMIAYITDPKKACPDSIFGIGVNPAYAIEEFKFIRQIWPHSYNMKPYQQVILSLDSLVDKNLQFKKLFLTAGQCLIHDDRQVIGAIHYNTANIHCHYIINNIGINGSCYKQQQSVISFKRRINEILNCYLVNEIYYYKKIA</sequence>
<accession>A0ABT9Y6L1</accession>
<evidence type="ECO:0000259" key="1">
    <source>
        <dbReference type="Pfam" id="PF03432"/>
    </source>
</evidence>
<protein>
    <recommendedName>
        <fullName evidence="1">MobA/VirD2-like nuclease domain-containing protein</fullName>
    </recommendedName>
</protein>
<evidence type="ECO:0000313" key="2">
    <source>
        <dbReference type="EMBL" id="MDQ0202842.1"/>
    </source>
</evidence>
<comment type="caution">
    <text evidence="2">The sequence shown here is derived from an EMBL/GenBank/DDBJ whole genome shotgun (WGS) entry which is preliminary data.</text>
</comment>
<name>A0ABT9Y6L1_9FIRM</name>
<reference evidence="2 3" key="1">
    <citation type="submission" date="2023-07" db="EMBL/GenBank/DDBJ databases">
        <title>Genomic Encyclopedia of Type Strains, Phase IV (KMG-IV): sequencing the most valuable type-strain genomes for metagenomic binning, comparative biology and taxonomic classification.</title>
        <authorList>
            <person name="Goeker M."/>
        </authorList>
    </citation>
    <scope>NUCLEOTIDE SEQUENCE [LARGE SCALE GENOMIC DNA]</scope>
    <source>
        <strain evidence="2 3">DSM 16980</strain>
    </source>
</reference>
<dbReference type="RefSeq" id="WP_307222786.1">
    <property type="nucleotide sequence ID" value="NZ_CP116940.1"/>
</dbReference>
<dbReference type="Proteomes" id="UP001239167">
    <property type="component" value="Unassembled WGS sequence"/>
</dbReference>
<proteinExistence type="predicted"/>
<organism evidence="2 3">
    <name type="scientific">Pectinatus haikarae</name>
    <dbReference type="NCBI Taxonomy" id="349096"/>
    <lineage>
        <taxon>Bacteria</taxon>
        <taxon>Bacillati</taxon>
        <taxon>Bacillota</taxon>
        <taxon>Negativicutes</taxon>
        <taxon>Selenomonadales</taxon>
        <taxon>Selenomonadaceae</taxon>
        <taxon>Pectinatus</taxon>
    </lineage>
</organism>